<feature type="non-terminal residue" evidence="5">
    <location>
        <position position="526"/>
    </location>
</feature>
<dbReference type="Gene3D" id="2.60.120.590">
    <property type="entry name" value="Alpha-ketoglutarate-dependent dioxygenase AlkB-like"/>
    <property type="match status" value="1"/>
</dbReference>
<feature type="domain" description="Fe2OG dioxygenase" evidence="4">
    <location>
        <begin position="390"/>
        <end position="487"/>
    </location>
</feature>
<evidence type="ECO:0000313" key="5">
    <source>
        <dbReference type="EMBL" id="KAF5448639.1"/>
    </source>
</evidence>
<evidence type="ECO:0000256" key="2">
    <source>
        <dbReference type="SAM" id="MobiDB-lite"/>
    </source>
</evidence>
<dbReference type="PANTHER" id="PTHR31447:SF1">
    <property type="entry name" value="OS06G0138200 PROTEIN"/>
    <property type="match status" value="1"/>
</dbReference>
<feature type="region of interest" description="Disordered" evidence="2">
    <location>
        <begin position="189"/>
        <end position="234"/>
    </location>
</feature>
<dbReference type="InterPro" id="IPR044842">
    <property type="entry name" value="ALKBH9B/ALKBH10B-like"/>
</dbReference>
<proteinExistence type="inferred from homology"/>
<dbReference type="SUPFAM" id="SSF51197">
    <property type="entry name" value="Clavaminate synthase-like"/>
    <property type="match status" value="1"/>
</dbReference>
<organism evidence="5 6">
    <name type="scientific">Juglans regia</name>
    <name type="common">English walnut</name>
    <dbReference type="NCBI Taxonomy" id="51240"/>
    <lineage>
        <taxon>Eukaryota</taxon>
        <taxon>Viridiplantae</taxon>
        <taxon>Streptophyta</taxon>
        <taxon>Embryophyta</taxon>
        <taxon>Tracheophyta</taxon>
        <taxon>Spermatophyta</taxon>
        <taxon>Magnoliopsida</taxon>
        <taxon>eudicotyledons</taxon>
        <taxon>Gunneridae</taxon>
        <taxon>Pentapetalae</taxon>
        <taxon>rosids</taxon>
        <taxon>fabids</taxon>
        <taxon>Fagales</taxon>
        <taxon>Juglandaceae</taxon>
        <taxon>Juglans</taxon>
    </lineage>
</organism>
<keyword evidence="3" id="KW-0732">Signal</keyword>
<dbReference type="PROSITE" id="PS51471">
    <property type="entry name" value="FE2OG_OXY"/>
    <property type="match status" value="1"/>
</dbReference>
<feature type="signal peptide" evidence="3">
    <location>
        <begin position="1"/>
        <end position="21"/>
    </location>
</feature>
<comment type="caution">
    <text evidence="5">The sequence shown here is derived from an EMBL/GenBank/DDBJ whole genome shotgun (WGS) entry which is preliminary data.</text>
</comment>
<dbReference type="GO" id="GO:0003729">
    <property type="term" value="F:mRNA binding"/>
    <property type="evidence" value="ECO:0007669"/>
    <property type="project" value="InterPro"/>
</dbReference>
<name>A0A833TXI7_JUGRE</name>
<evidence type="ECO:0000256" key="1">
    <source>
        <dbReference type="ARBA" id="ARBA00007879"/>
    </source>
</evidence>
<dbReference type="PANTHER" id="PTHR31447">
    <property type="entry name" value="HYDROXYPROLINE-RICH GLYCOPROTEIN FAMILY PROTEIN-RELATED"/>
    <property type="match status" value="1"/>
</dbReference>
<dbReference type="Pfam" id="PF13532">
    <property type="entry name" value="2OG-FeII_Oxy_2"/>
    <property type="match status" value="1"/>
</dbReference>
<dbReference type="InterPro" id="IPR005123">
    <property type="entry name" value="Oxoglu/Fe-dep_dioxygenase_dom"/>
</dbReference>
<dbReference type="Proteomes" id="UP000619265">
    <property type="component" value="Unassembled WGS sequence"/>
</dbReference>
<dbReference type="Gramene" id="Jr13_05620_p1">
    <property type="protein sequence ID" value="cds.Jr13_05620_p1"/>
    <property type="gene ID" value="Jr13_05620"/>
</dbReference>
<accession>A0A833TXI7</accession>
<evidence type="ECO:0000259" key="4">
    <source>
        <dbReference type="PROSITE" id="PS51471"/>
    </source>
</evidence>
<dbReference type="InterPro" id="IPR037151">
    <property type="entry name" value="AlkB-like_sf"/>
</dbReference>
<sequence length="526" mass="60802">KPCRRSCLLRSLLSSLSVVSASVPLSLSLLRSKTSSEFHLTRRPSSSLCWISHLVSESEGRHRKESLKIPHHRTTTKAKMIPGSNRNFEDHHPMYHHQILGSNRNFEDRRRTYRHRHRHNHRHLRSPGRGSLRMLEWKRSSGEHSQKRYWDHFESHLSDIRRQENVREIPQSNDSIERSENFYRKPYKRVRTSESIPQMPEPIYSSRQRRKGFGSDSLRESANNKNNSYDYSDSEIVGNDRVSRVLSGADNGLSEDKKEHIRISQVYRKKDFIYLDRIDGKPTNVLQGLELHTRVFNAEEQKKIVECIYELQRKGQKGLLRERTYSEPRKWMRGKGRVTLQFGCCYNYAVDKNGNLPGIIRGEEVDPIPPLFKQIIKRMVRWNVIPPTCIPNSCIVNIYEEGDCIPPHIDHHDFVRPFCTLSLLTECNIVLGSTLKIVGPGEFSGPVSIPLPVGSVFVVNGNGADVAKHCIPGVSRKRISITFRKMDDSKLPYKFRPDPELIGVKPLIHSPVIRSQIQHDRHGKSL</sequence>
<dbReference type="EMBL" id="LIHL02000013">
    <property type="protein sequence ID" value="KAF5448639.1"/>
    <property type="molecule type" value="Genomic_DNA"/>
</dbReference>
<evidence type="ECO:0000256" key="3">
    <source>
        <dbReference type="SAM" id="SignalP"/>
    </source>
</evidence>
<dbReference type="AlphaFoldDB" id="A0A833TXI7"/>
<dbReference type="InterPro" id="IPR027450">
    <property type="entry name" value="AlkB-like"/>
</dbReference>
<dbReference type="GO" id="GO:0006402">
    <property type="term" value="P:mRNA catabolic process"/>
    <property type="evidence" value="ECO:0007669"/>
    <property type="project" value="InterPro"/>
</dbReference>
<evidence type="ECO:0000313" key="6">
    <source>
        <dbReference type="Proteomes" id="UP000619265"/>
    </source>
</evidence>
<dbReference type="GO" id="GO:0032451">
    <property type="term" value="F:demethylase activity"/>
    <property type="evidence" value="ECO:0007669"/>
    <property type="project" value="InterPro"/>
</dbReference>
<comment type="similarity">
    <text evidence="1">Belongs to the alkB family.</text>
</comment>
<gene>
    <name evidence="5" type="ORF">F2P56_029149</name>
</gene>
<feature type="compositionally biased region" description="Low complexity" evidence="2">
    <location>
        <begin position="221"/>
        <end position="231"/>
    </location>
</feature>
<dbReference type="SMR" id="A0A833TXI7"/>
<reference evidence="5" key="2">
    <citation type="submission" date="2020-03" db="EMBL/GenBank/DDBJ databases">
        <title>Walnut 2.0.</title>
        <authorList>
            <person name="Marrano A."/>
            <person name="Britton M."/>
            <person name="Zimin A.V."/>
            <person name="Zaini P.A."/>
            <person name="Workman R."/>
            <person name="Puiu D."/>
            <person name="Bianco L."/>
            <person name="Allen B.J."/>
            <person name="Troggio M."/>
            <person name="Leslie C.A."/>
            <person name="Timp W."/>
            <person name="Dendekar A."/>
            <person name="Salzberg S.L."/>
            <person name="Neale D.B."/>
        </authorList>
    </citation>
    <scope>NUCLEOTIDE SEQUENCE</scope>
    <source>
        <tissue evidence="5">Leaves</tissue>
    </source>
</reference>
<feature type="chain" id="PRO_5032289495" description="Fe2OG dioxygenase domain-containing protein" evidence="3">
    <location>
        <begin position="22"/>
        <end position="526"/>
    </location>
</feature>
<protein>
    <recommendedName>
        <fullName evidence="4">Fe2OG dioxygenase domain-containing protein</fullName>
    </recommendedName>
</protein>
<reference evidence="5" key="1">
    <citation type="submission" date="2015-10" db="EMBL/GenBank/DDBJ databases">
        <authorList>
            <person name="Martinez-Garcia P.J."/>
            <person name="Crepeau M.W."/>
            <person name="Puiu D."/>
            <person name="Gonzalez-Ibeas D."/>
            <person name="Whalen J."/>
            <person name="Stevens K."/>
            <person name="Paul R."/>
            <person name="Butterfield T."/>
            <person name="Britton M."/>
            <person name="Reagan R."/>
            <person name="Chakraborty S."/>
            <person name="Walawage S.L."/>
            <person name="Vasquez-Gross H.A."/>
            <person name="Cardeno C."/>
            <person name="Famula R."/>
            <person name="Pratt K."/>
            <person name="Kuruganti S."/>
            <person name="Aradhya M.K."/>
            <person name="Leslie C.A."/>
            <person name="Dandekar A.M."/>
            <person name="Salzberg S.L."/>
            <person name="Wegrzyn J.L."/>
            <person name="Langley C.H."/>
            <person name="Neale D.B."/>
        </authorList>
    </citation>
    <scope>NUCLEOTIDE SEQUENCE</scope>
    <source>
        <tissue evidence="5">Leaves</tissue>
    </source>
</reference>